<dbReference type="PANTHER" id="PTHR43479:SF11">
    <property type="entry name" value="ACREF_ENVCD OPERON REPRESSOR-RELATED"/>
    <property type="match status" value="1"/>
</dbReference>
<dbReference type="Pfam" id="PF00440">
    <property type="entry name" value="TetR_N"/>
    <property type="match status" value="1"/>
</dbReference>
<dbReference type="InterPro" id="IPR001647">
    <property type="entry name" value="HTH_TetR"/>
</dbReference>
<keyword evidence="5" id="KW-1185">Reference proteome</keyword>
<dbReference type="InterPro" id="IPR023772">
    <property type="entry name" value="DNA-bd_HTH_TetR-type_CS"/>
</dbReference>
<accession>A0ABS6ER75</accession>
<dbReference type="PROSITE" id="PS50977">
    <property type="entry name" value="HTH_TETR_2"/>
    <property type="match status" value="1"/>
</dbReference>
<evidence type="ECO:0000259" key="3">
    <source>
        <dbReference type="PROSITE" id="PS50977"/>
    </source>
</evidence>
<evidence type="ECO:0000256" key="1">
    <source>
        <dbReference type="ARBA" id="ARBA00023125"/>
    </source>
</evidence>
<evidence type="ECO:0000313" key="5">
    <source>
        <dbReference type="Proteomes" id="UP000783588"/>
    </source>
</evidence>
<dbReference type="PANTHER" id="PTHR43479">
    <property type="entry name" value="ACREF/ENVCD OPERON REPRESSOR-RELATED"/>
    <property type="match status" value="1"/>
</dbReference>
<dbReference type="EMBL" id="JAHLQI010000002">
    <property type="protein sequence ID" value="MBU5490186.1"/>
    <property type="molecule type" value="Genomic_DNA"/>
</dbReference>
<dbReference type="RefSeq" id="WP_216469826.1">
    <property type="nucleotide sequence ID" value="NZ_JAHLQI010000002.1"/>
</dbReference>
<evidence type="ECO:0000256" key="2">
    <source>
        <dbReference type="PROSITE-ProRule" id="PRU00335"/>
    </source>
</evidence>
<protein>
    <submittedName>
        <fullName evidence="4">TetR/AcrR family transcriptional regulator</fullName>
    </submittedName>
</protein>
<dbReference type="Proteomes" id="UP000783588">
    <property type="component" value="Unassembled WGS sequence"/>
</dbReference>
<feature type="domain" description="HTH tetR-type" evidence="3">
    <location>
        <begin position="10"/>
        <end position="70"/>
    </location>
</feature>
<feature type="DNA-binding region" description="H-T-H motif" evidence="2">
    <location>
        <begin position="33"/>
        <end position="52"/>
    </location>
</feature>
<reference evidence="4 5" key="1">
    <citation type="submission" date="2021-06" db="EMBL/GenBank/DDBJ databases">
        <authorList>
            <person name="Sun Q."/>
            <person name="Li D."/>
        </authorList>
    </citation>
    <scope>NUCLEOTIDE SEQUENCE [LARGE SCALE GENOMIC DNA]</scope>
    <source>
        <strain evidence="4 5">MSJd-7</strain>
    </source>
</reference>
<evidence type="ECO:0000313" key="4">
    <source>
        <dbReference type="EMBL" id="MBU5490186.1"/>
    </source>
</evidence>
<organism evidence="4 5">
    <name type="scientific">Butyricicoccus intestinisimiae</name>
    <dbReference type="NCBI Taxonomy" id="2841509"/>
    <lineage>
        <taxon>Bacteria</taxon>
        <taxon>Bacillati</taxon>
        <taxon>Bacillota</taxon>
        <taxon>Clostridia</taxon>
        <taxon>Eubacteriales</taxon>
        <taxon>Butyricicoccaceae</taxon>
        <taxon>Butyricicoccus</taxon>
    </lineage>
</organism>
<comment type="caution">
    <text evidence="4">The sequence shown here is derived from an EMBL/GenBank/DDBJ whole genome shotgun (WGS) entry which is preliminary data.</text>
</comment>
<proteinExistence type="predicted"/>
<gene>
    <name evidence="4" type="ORF">KQI75_06050</name>
</gene>
<sequence>MGQALEQKKEEKKRNLLEAARILFSQKGISKTSISEIANQAKVAKGTFYLYFKDKDELMEQLVLQISRNILTLAYTYTEQHKAENFTENVITFVDYIITYFSSHQDSLSLIKRNFTWSMVQHSLEQEENNALRHQLLERLQASPTSHNYSQRELFNIVYMIVELCGSVCYTSIIEQVPDTIDHIKPLLYTMIRRILNHEPDQTNPDF</sequence>
<dbReference type="PROSITE" id="PS01081">
    <property type="entry name" value="HTH_TETR_1"/>
    <property type="match status" value="1"/>
</dbReference>
<keyword evidence="1 2" id="KW-0238">DNA-binding</keyword>
<dbReference type="InterPro" id="IPR050624">
    <property type="entry name" value="HTH-type_Tx_Regulator"/>
</dbReference>
<name>A0ABS6ER75_9FIRM</name>